<comment type="caution">
    <text evidence="8">The sequence shown here is derived from an EMBL/GenBank/DDBJ whole genome shotgun (WGS) entry which is preliminary data.</text>
</comment>
<keyword evidence="2 6" id="KW-0812">Transmembrane</keyword>
<organism evidence="8 9">
    <name type="scientific">Herbaspirillum rhizosphaerae</name>
    <dbReference type="NCBI Taxonomy" id="346179"/>
    <lineage>
        <taxon>Bacteria</taxon>
        <taxon>Pseudomonadati</taxon>
        <taxon>Pseudomonadota</taxon>
        <taxon>Betaproteobacteria</taxon>
        <taxon>Burkholderiales</taxon>
        <taxon>Oxalobacteraceae</taxon>
        <taxon>Herbaspirillum</taxon>
    </lineage>
</organism>
<keyword evidence="4 6" id="KW-0472">Membrane</keyword>
<dbReference type="EMBL" id="JAQQFR010000003">
    <property type="protein sequence ID" value="MFL9877909.1"/>
    <property type="molecule type" value="Genomic_DNA"/>
</dbReference>
<evidence type="ECO:0000313" key="8">
    <source>
        <dbReference type="EMBL" id="MFL9877909.1"/>
    </source>
</evidence>
<feature type="compositionally biased region" description="Low complexity" evidence="5">
    <location>
        <begin position="91"/>
        <end position="102"/>
    </location>
</feature>
<feature type="domain" description="Lipopolysaccharide assembly protein A" evidence="7">
    <location>
        <begin position="22"/>
        <end position="85"/>
    </location>
</feature>
<keyword evidence="9" id="KW-1185">Reference proteome</keyword>
<keyword evidence="1" id="KW-1003">Cell membrane</keyword>
<dbReference type="InterPro" id="IPR010445">
    <property type="entry name" value="LapA_dom"/>
</dbReference>
<evidence type="ECO:0000256" key="3">
    <source>
        <dbReference type="ARBA" id="ARBA00022989"/>
    </source>
</evidence>
<keyword evidence="3 6" id="KW-1133">Transmembrane helix</keyword>
<accession>A0ABW8Z4E2</accession>
<feature type="region of interest" description="Disordered" evidence="5">
    <location>
        <begin position="91"/>
        <end position="110"/>
    </location>
</feature>
<evidence type="ECO:0000256" key="2">
    <source>
        <dbReference type="ARBA" id="ARBA00022692"/>
    </source>
</evidence>
<evidence type="ECO:0000259" key="7">
    <source>
        <dbReference type="Pfam" id="PF06305"/>
    </source>
</evidence>
<feature type="transmembrane region" description="Helical" evidence="6">
    <location>
        <begin position="40"/>
        <end position="65"/>
    </location>
</feature>
<sequence length="110" mass="12477">MKIISRLIAAVLFILFFFFALKNTQEITLHFFLGYERTDPLVLVLLVCFVGGAILGVLAMTPIVFRHRREASKHKKAVSTLQKEREAQQLAQIQQPQPDSVVPVPPQHLI</sequence>
<evidence type="ECO:0000256" key="5">
    <source>
        <dbReference type="SAM" id="MobiDB-lite"/>
    </source>
</evidence>
<gene>
    <name evidence="8" type="ORF">PQR63_05955</name>
</gene>
<dbReference type="Pfam" id="PF06305">
    <property type="entry name" value="LapA_dom"/>
    <property type="match status" value="1"/>
</dbReference>
<proteinExistence type="predicted"/>
<name>A0ABW8Z4E2_9BURK</name>
<evidence type="ECO:0000313" key="9">
    <source>
        <dbReference type="Proteomes" id="UP001629214"/>
    </source>
</evidence>
<evidence type="ECO:0000256" key="6">
    <source>
        <dbReference type="SAM" id="Phobius"/>
    </source>
</evidence>
<dbReference type="Proteomes" id="UP001629214">
    <property type="component" value="Unassembled WGS sequence"/>
</dbReference>
<reference evidence="8 9" key="1">
    <citation type="journal article" date="2024" name="Chem. Sci.">
        <title>Discovery of megapolipeptins by genome mining of a Burkholderiales bacteria collection.</title>
        <authorList>
            <person name="Paulo B.S."/>
            <person name="Recchia M.J.J."/>
            <person name="Lee S."/>
            <person name="Fergusson C.H."/>
            <person name="Romanowski S.B."/>
            <person name="Hernandez A."/>
            <person name="Krull N."/>
            <person name="Liu D.Y."/>
            <person name="Cavanagh H."/>
            <person name="Bos A."/>
            <person name="Gray C.A."/>
            <person name="Murphy B.T."/>
            <person name="Linington R.G."/>
            <person name="Eustaquio A.S."/>
        </authorList>
    </citation>
    <scope>NUCLEOTIDE SEQUENCE [LARGE SCALE GENOMIC DNA]</scope>
    <source>
        <strain evidence="8 9">RL21-008-BIB-B</strain>
    </source>
</reference>
<dbReference type="RefSeq" id="WP_408166784.1">
    <property type="nucleotide sequence ID" value="NZ_JAQQFR010000003.1"/>
</dbReference>
<evidence type="ECO:0000256" key="4">
    <source>
        <dbReference type="ARBA" id="ARBA00023136"/>
    </source>
</evidence>
<protein>
    <submittedName>
        <fullName evidence="8">LapA family protein</fullName>
    </submittedName>
</protein>
<evidence type="ECO:0000256" key="1">
    <source>
        <dbReference type="ARBA" id="ARBA00022475"/>
    </source>
</evidence>